<sequence length="173" mass="18248">MVSGVAPPPQSKKFAGSPPFNLMTSIVAIAKPAPLTKHPMLPFNLTKFKSYFFALTSSGSSCDKSLQEYIFSCLNDALSSNPNLASVHMILWVGSCSISLKGLISTCVASLSMNILYKLETAFAASSCASGLKPRLLATSLAICGLNPFEVSIENFFIASGVLSATSSIFIPP</sequence>
<dbReference type="EMBL" id="ABSV01001010">
    <property type="protein sequence ID" value="EDZ71910.1"/>
    <property type="molecule type" value="Genomic_DNA"/>
</dbReference>
<dbReference type="Proteomes" id="UP000008988">
    <property type="component" value="Unassembled WGS sequence"/>
</dbReference>
<organism evidence="1 2">
    <name type="scientific">Saccharomyces cerevisiae (strain AWRI1631)</name>
    <name type="common">Baker's yeast</name>
    <dbReference type="NCBI Taxonomy" id="545124"/>
    <lineage>
        <taxon>Eukaryota</taxon>
        <taxon>Fungi</taxon>
        <taxon>Dikarya</taxon>
        <taxon>Ascomycota</taxon>
        <taxon>Saccharomycotina</taxon>
        <taxon>Saccharomycetes</taxon>
        <taxon>Saccharomycetales</taxon>
        <taxon>Saccharomycetaceae</taxon>
        <taxon>Saccharomyces</taxon>
    </lineage>
</organism>
<evidence type="ECO:0000313" key="2">
    <source>
        <dbReference type="Proteomes" id="UP000008988"/>
    </source>
</evidence>
<accession>B5VJI3</accession>
<name>B5VJI3_YEAS6</name>
<reference evidence="1 2" key="1">
    <citation type="journal article" date="2008" name="FEMS Yeast Res.">
        <title>Comparative genome analysis of a Saccharomyces cerevisiae wine strain.</title>
        <authorList>
            <person name="Borneman A.R."/>
            <person name="Forgan A.H."/>
            <person name="Pretorius I.S."/>
            <person name="Chambers P.J."/>
        </authorList>
    </citation>
    <scope>NUCLEOTIDE SEQUENCE [LARGE SCALE GENOMIC DNA]</scope>
    <source>
        <strain evidence="1 2">AWRI1631</strain>
    </source>
</reference>
<evidence type="ECO:0000313" key="1">
    <source>
        <dbReference type="EMBL" id="EDZ71910.1"/>
    </source>
</evidence>
<protein>
    <submittedName>
        <fullName evidence="1">Uncharacterized protein</fullName>
    </submittedName>
</protein>
<comment type="caution">
    <text evidence="1">The sequence shown here is derived from an EMBL/GenBank/DDBJ whole genome shotgun (WGS) entry which is preliminary data.</text>
</comment>
<proteinExistence type="predicted"/>
<gene>
    <name evidence="1" type="ORF">AWRI1631_74630</name>
</gene>
<dbReference type="AlphaFoldDB" id="B5VJI3"/>